<organism evidence="1 2">
    <name type="scientific">Conidiobolus coronatus (strain ATCC 28846 / CBS 209.66 / NRRL 28638)</name>
    <name type="common">Delacroixia coronata</name>
    <dbReference type="NCBI Taxonomy" id="796925"/>
    <lineage>
        <taxon>Eukaryota</taxon>
        <taxon>Fungi</taxon>
        <taxon>Fungi incertae sedis</taxon>
        <taxon>Zoopagomycota</taxon>
        <taxon>Entomophthoromycotina</taxon>
        <taxon>Entomophthoromycetes</taxon>
        <taxon>Entomophthorales</taxon>
        <taxon>Ancylistaceae</taxon>
        <taxon>Conidiobolus</taxon>
    </lineage>
</organism>
<dbReference type="AlphaFoldDB" id="A0A137NVV9"/>
<dbReference type="Proteomes" id="UP000070444">
    <property type="component" value="Unassembled WGS sequence"/>
</dbReference>
<name>A0A137NVV9_CONC2</name>
<proteinExistence type="predicted"/>
<evidence type="ECO:0000313" key="1">
    <source>
        <dbReference type="EMBL" id="KXN66811.1"/>
    </source>
</evidence>
<dbReference type="EMBL" id="KQ964687">
    <property type="protein sequence ID" value="KXN66811.1"/>
    <property type="molecule type" value="Genomic_DNA"/>
</dbReference>
<protein>
    <submittedName>
        <fullName evidence="1">Uncharacterized protein</fullName>
    </submittedName>
</protein>
<evidence type="ECO:0000313" key="2">
    <source>
        <dbReference type="Proteomes" id="UP000070444"/>
    </source>
</evidence>
<sequence length="114" mass="13454">MDNNKNNNWLNVILNTEFQNKVQIKTLVEVSMVSKLAREKLKPAVFKSIKIHAMSIKFNLNVLSIAIEQQFKYPQFHFNHFNRAINRQEGSPEFDYKALKEKYKGIQESFNEYG</sequence>
<gene>
    <name evidence="1" type="ORF">CONCODRAFT_11252</name>
</gene>
<reference evidence="1 2" key="1">
    <citation type="journal article" date="2015" name="Genome Biol. Evol.">
        <title>Phylogenomic analyses indicate that early fungi evolved digesting cell walls of algal ancestors of land plants.</title>
        <authorList>
            <person name="Chang Y."/>
            <person name="Wang S."/>
            <person name="Sekimoto S."/>
            <person name="Aerts A.L."/>
            <person name="Choi C."/>
            <person name="Clum A."/>
            <person name="LaButti K.M."/>
            <person name="Lindquist E.A."/>
            <person name="Yee Ngan C."/>
            <person name="Ohm R.A."/>
            <person name="Salamov A.A."/>
            <person name="Grigoriev I.V."/>
            <person name="Spatafora J.W."/>
            <person name="Berbee M.L."/>
        </authorList>
    </citation>
    <scope>NUCLEOTIDE SEQUENCE [LARGE SCALE GENOMIC DNA]</scope>
    <source>
        <strain evidence="1 2">NRRL 28638</strain>
    </source>
</reference>
<keyword evidence="2" id="KW-1185">Reference proteome</keyword>
<feature type="non-terminal residue" evidence="1">
    <location>
        <position position="114"/>
    </location>
</feature>
<accession>A0A137NVV9</accession>